<dbReference type="InterPro" id="IPR007848">
    <property type="entry name" value="Small_mtfrase_dom"/>
</dbReference>
<evidence type="ECO:0000256" key="5">
    <source>
        <dbReference type="ARBA" id="ARBA00048391"/>
    </source>
</evidence>
<dbReference type="Gene3D" id="1.10.8.10">
    <property type="entry name" value="DNA helicase RuvA subunit, C-terminal domain"/>
    <property type="match status" value="1"/>
</dbReference>
<protein>
    <recommendedName>
        <fullName evidence="1">peptide chain release factor N(5)-glutamine methyltransferase</fullName>
        <ecNumber evidence="1">2.1.1.297</ecNumber>
    </recommendedName>
</protein>
<evidence type="ECO:0000256" key="3">
    <source>
        <dbReference type="ARBA" id="ARBA00022679"/>
    </source>
</evidence>
<evidence type="ECO:0000259" key="7">
    <source>
        <dbReference type="Pfam" id="PF17827"/>
    </source>
</evidence>
<evidence type="ECO:0000256" key="2">
    <source>
        <dbReference type="ARBA" id="ARBA00022603"/>
    </source>
</evidence>
<proteinExistence type="inferred from homology"/>
<dbReference type="InterPro" id="IPR002052">
    <property type="entry name" value="DNA_methylase_N6_adenine_CS"/>
</dbReference>
<name>A0A6J6ITG3_9ZZZZ</name>
<dbReference type="NCBIfam" id="TIGR03534">
    <property type="entry name" value="RF_mod_PrmC"/>
    <property type="match status" value="1"/>
</dbReference>
<dbReference type="Gene3D" id="3.40.50.150">
    <property type="entry name" value="Vaccinia Virus protein VP39"/>
    <property type="match status" value="1"/>
</dbReference>
<dbReference type="GO" id="GO:0032259">
    <property type="term" value="P:methylation"/>
    <property type="evidence" value="ECO:0007669"/>
    <property type="project" value="UniProtKB-KW"/>
</dbReference>
<dbReference type="PROSITE" id="PS00092">
    <property type="entry name" value="N6_MTASE"/>
    <property type="match status" value="1"/>
</dbReference>
<dbReference type="Pfam" id="PF05175">
    <property type="entry name" value="MTS"/>
    <property type="match status" value="1"/>
</dbReference>
<evidence type="ECO:0000256" key="4">
    <source>
        <dbReference type="ARBA" id="ARBA00022691"/>
    </source>
</evidence>
<sequence>MNVREILKDAKEQLALSEIDSVDAEILLAHVLGISRMDLHNPLVLERTLEAIDDKNVLLETFHNLLARRILHEPLQYITGNAYFRNLELKVGPGVLVPRPESELLVGAVLTHIANLPTPVSVIDLGSGSGALALAIATEAANSRVIAVEKSDEALVWLKKNVEAIVEDLRIVHSDVKDALLGIKCDVVIANPPYIETESDLPRDVVEHEPAIALFGGKDGMDAPREFISAASRLLKPGGLLAIEHNEVQGTLIANELARDFDEIRLHEDLVGRPRWTSAIRKNT</sequence>
<keyword evidence="3" id="KW-0808">Transferase</keyword>
<dbReference type="AlphaFoldDB" id="A0A6J6ITG3"/>
<dbReference type="GO" id="GO:0003676">
    <property type="term" value="F:nucleic acid binding"/>
    <property type="evidence" value="ECO:0007669"/>
    <property type="project" value="InterPro"/>
</dbReference>
<dbReference type="GO" id="GO:0102559">
    <property type="term" value="F:peptide chain release factor N(5)-glutamine methyltransferase activity"/>
    <property type="evidence" value="ECO:0007669"/>
    <property type="project" value="UniProtKB-EC"/>
</dbReference>
<keyword evidence="4" id="KW-0949">S-adenosyl-L-methionine</keyword>
<dbReference type="InterPro" id="IPR040758">
    <property type="entry name" value="PrmC_N"/>
</dbReference>
<keyword evidence="2" id="KW-0489">Methyltransferase</keyword>
<evidence type="ECO:0000259" key="6">
    <source>
        <dbReference type="Pfam" id="PF05175"/>
    </source>
</evidence>
<dbReference type="InterPro" id="IPR029063">
    <property type="entry name" value="SAM-dependent_MTases_sf"/>
</dbReference>
<dbReference type="PANTHER" id="PTHR18895">
    <property type="entry name" value="HEMK METHYLTRANSFERASE"/>
    <property type="match status" value="1"/>
</dbReference>
<dbReference type="Pfam" id="PF17827">
    <property type="entry name" value="PrmC_N"/>
    <property type="match status" value="1"/>
</dbReference>
<feature type="domain" description="Methyltransferase small" evidence="6">
    <location>
        <begin position="115"/>
        <end position="198"/>
    </location>
</feature>
<reference evidence="8" key="1">
    <citation type="submission" date="2020-05" db="EMBL/GenBank/DDBJ databases">
        <authorList>
            <person name="Chiriac C."/>
            <person name="Salcher M."/>
            <person name="Ghai R."/>
            <person name="Kavagutti S V."/>
        </authorList>
    </citation>
    <scope>NUCLEOTIDE SEQUENCE</scope>
</reference>
<accession>A0A6J6ITG3</accession>
<dbReference type="SUPFAM" id="SSF53335">
    <property type="entry name" value="S-adenosyl-L-methionine-dependent methyltransferases"/>
    <property type="match status" value="1"/>
</dbReference>
<feature type="domain" description="Release factor glutamine methyltransferase N-terminal" evidence="7">
    <location>
        <begin position="5"/>
        <end position="80"/>
    </location>
</feature>
<evidence type="ECO:0000313" key="8">
    <source>
        <dbReference type="EMBL" id="CAB4627724.1"/>
    </source>
</evidence>
<gene>
    <name evidence="8" type="ORF">UFOPK1981_00523</name>
</gene>
<dbReference type="NCBIfam" id="TIGR00536">
    <property type="entry name" value="hemK_fam"/>
    <property type="match status" value="1"/>
</dbReference>
<dbReference type="EMBL" id="CAEZVI010000043">
    <property type="protein sequence ID" value="CAB4627724.1"/>
    <property type="molecule type" value="Genomic_DNA"/>
</dbReference>
<dbReference type="CDD" id="cd02440">
    <property type="entry name" value="AdoMet_MTases"/>
    <property type="match status" value="1"/>
</dbReference>
<dbReference type="EC" id="2.1.1.297" evidence="1"/>
<dbReference type="HAMAP" id="MF_02126">
    <property type="entry name" value="RF_methyltr_PrmC"/>
    <property type="match status" value="1"/>
</dbReference>
<evidence type="ECO:0000256" key="1">
    <source>
        <dbReference type="ARBA" id="ARBA00012771"/>
    </source>
</evidence>
<dbReference type="InterPro" id="IPR019874">
    <property type="entry name" value="RF_methyltr_PrmC"/>
</dbReference>
<dbReference type="PANTHER" id="PTHR18895:SF74">
    <property type="entry name" value="MTRF1L RELEASE FACTOR GLUTAMINE METHYLTRANSFERASE"/>
    <property type="match status" value="1"/>
</dbReference>
<organism evidence="8">
    <name type="scientific">freshwater metagenome</name>
    <dbReference type="NCBI Taxonomy" id="449393"/>
    <lineage>
        <taxon>unclassified sequences</taxon>
        <taxon>metagenomes</taxon>
        <taxon>ecological metagenomes</taxon>
    </lineage>
</organism>
<comment type="catalytic activity">
    <reaction evidence="5">
        <text>L-glutaminyl-[peptide chain release factor] + S-adenosyl-L-methionine = N(5)-methyl-L-glutaminyl-[peptide chain release factor] + S-adenosyl-L-homocysteine + H(+)</text>
        <dbReference type="Rhea" id="RHEA:42896"/>
        <dbReference type="Rhea" id="RHEA-COMP:10271"/>
        <dbReference type="Rhea" id="RHEA-COMP:10272"/>
        <dbReference type="ChEBI" id="CHEBI:15378"/>
        <dbReference type="ChEBI" id="CHEBI:30011"/>
        <dbReference type="ChEBI" id="CHEBI:57856"/>
        <dbReference type="ChEBI" id="CHEBI:59789"/>
        <dbReference type="ChEBI" id="CHEBI:61891"/>
        <dbReference type="EC" id="2.1.1.297"/>
    </reaction>
</comment>
<dbReference type="InterPro" id="IPR004556">
    <property type="entry name" value="HemK-like"/>
</dbReference>
<dbReference type="InterPro" id="IPR050320">
    <property type="entry name" value="N5-glutamine_MTase"/>
</dbReference>